<accession>A0ABR2FVU1</accession>
<evidence type="ECO:0000313" key="1">
    <source>
        <dbReference type="EMBL" id="KAK8588307.1"/>
    </source>
</evidence>
<proteinExistence type="predicted"/>
<organism evidence="1 2">
    <name type="scientific">Hibiscus sabdariffa</name>
    <name type="common">roselle</name>
    <dbReference type="NCBI Taxonomy" id="183260"/>
    <lineage>
        <taxon>Eukaryota</taxon>
        <taxon>Viridiplantae</taxon>
        <taxon>Streptophyta</taxon>
        <taxon>Embryophyta</taxon>
        <taxon>Tracheophyta</taxon>
        <taxon>Spermatophyta</taxon>
        <taxon>Magnoliopsida</taxon>
        <taxon>eudicotyledons</taxon>
        <taxon>Gunneridae</taxon>
        <taxon>Pentapetalae</taxon>
        <taxon>rosids</taxon>
        <taxon>malvids</taxon>
        <taxon>Malvales</taxon>
        <taxon>Malvaceae</taxon>
        <taxon>Malvoideae</taxon>
        <taxon>Hibiscus</taxon>
    </lineage>
</organism>
<name>A0ABR2FVU1_9ROSI</name>
<reference evidence="1 2" key="1">
    <citation type="journal article" date="2024" name="G3 (Bethesda)">
        <title>Genome assembly of Hibiscus sabdariffa L. provides insights into metabolisms of medicinal natural products.</title>
        <authorList>
            <person name="Kim T."/>
        </authorList>
    </citation>
    <scope>NUCLEOTIDE SEQUENCE [LARGE SCALE GENOMIC DNA]</scope>
    <source>
        <strain evidence="1">TK-2024</strain>
        <tissue evidence="1">Old leaves</tissue>
    </source>
</reference>
<gene>
    <name evidence="1" type="ORF">V6N12_022757</name>
</gene>
<comment type="caution">
    <text evidence="1">The sequence shown here is derived from an EMBL/GenBank/DDBJ whole genome shotgun (WGS) entry which is preliminary data.</text>
</comment>
<dbReference type="EMBL" id="JBBPBM010000004">
    <property type="protein sequence ID" value="KAK8588307.1"/>
    <property type="molecule type" value="Genomic_DNA"/>
</dbReference>
<evidence type="ECO:0000313" key="2">
    <source>
        <dbReference type="Proteomes" id="UP001472677"/>
    </source>
</evidence>
<protein>
    <submittedName>
        <fullName evidence="1">Uncharacterized protein</fullName>
    </submittedName>
</protein>
<sequence>MIDVENEICTAAIKERPVSLRGHYIQKGKDGVTLLNRGVQCPTVQFGLRGAWHGLEGCTLMSHLILPEILEDEASTLSKNETHIPNQYDNAMHL</sequence>
<dbReference type="Proteomes" id="UP001472677">
    <property type="component" value="Unassembled WGS sequence"/>
</dbReference>
<keyword evidence="2" id="KW-1185">Reference proteome</keyword>